<feature type="signal peptide" evidence="1">
    <location>
        <begin position="1"/>
        <end position="20"/>
    </location>
</feature>
<dbReference type="Proteomes" id="UP001302652">
    <property type="component" value="Chromosome 3"/>
</dbReference>
<accession>A0ABZ0EAU6</accession>
<evidence type="ECO:0000256" key="1">
    <source>
        <dbReference type="SAM" id="SignalP"/>
    </source>
</evidence>
<keyword evidence="3" id="KW-1185">Reference proteome</keyword>
<evidence type="ECO:0000313" key="2">
    <source>
        <dbReference type="EMBL" id="WOD14070.1"/>
    </source>
</evidence>
<feature type="chain" id="PRO_5046409251" evidence="1">
    <location>
        <begin position="21"/>
        <end position="355"/>
    </location>
</feature>
<reference evidence="2 3" key="1">
    <citation type="submission" date="2023-10" db="EMBL/GenBank/DDBJ databases">
        <title>Surface-active antibiotics is a multifunctional adaptation for post-fire microbes.</title>
        <authorList>
            <person name="Liu M.D."/>
            <person name="Du Y."/>
            <person name="Koupaei S.K."/>
            <person name="Kim N.R."/>
            <person name="Zhang W."/>
            <person name="Traxler M.F."/>
        </authorList>
    </citation>
    <scope>NUCLEOTIDE SEQUENCE [LARGE SCALE GENOMIC DNA]</scope>
    <source>
        <strain evidence="2 3">F3</strain>
    </source>
</reference>
<organism evidence="2 3">
    <name type="scientific">Paraburkholderia kirstenboschensis</name>
    <dbReference type="NCBI Taxonomy" id="1245436"/>
    <lineage>
        <taxon>Bacteria</taxon>
        <taxon>Pseudomonadati</taxon>
        <taxon>Pseudomonadota</taxon>
        <taxon>Betaproteobacteria</taxon>
        <taxon>Burkholderiales</taxon>
        <taxon>Burkholderiaceae</taxon>
        <taxon>Paraburkholderia</taxon>
    </lineage>
</organism>
<keyword evidence="1" id="KW-0732">Signal</keyword>
<proteinExistence type="predicted"/>
<name>A0ABZ0EAU6_9BURK</name>
<dbReference type="EMBL" id="CP136511">
    <property type="protein sequence ID" value="WOD14070.1"/>
    <property type="molecule type" value="Genomic_DNA"/>
</dbReference>
<sequence>MIQKKLVLLSSLVATLSACGGNGSSTTAATPVPASVTAAQTGYKISVFAKAPGALLPDDLVQHGSTIFAVAQDAHNNPDGTSVAGTSPQSEVIEYDLHGNVLKTFNVPGHPDGIMEFDSHTVWVSTNEDANPLLIVIDTAANTQTTLSPDAPMAHGGGLDDMKMLGGVAYVSASHPTLGPASATAPKGVSSVPAAYTITLNSDKKTYHLTPVLMGNAMAVNMPTNTSVILNMTDPDSMATDPGGNLVVDSQADAELVFVRNPGASQSVSVLPLTLSGNPAPVDDTRWAPSGNSFMLLSDNKTQFIYRIDATAGFTAGTAYSAASGALLQLNTSTGALTPVYTGMGSPHGMIFVGQ</sequence>
<gene>
    <name evidence="2" type="ORF">RW095_00645</name>
</gene>
<dbReference type="SUPFAM" id="SSF63829">
    <property type="entry name" value="Calcium-dependent phosphotriesterase"/>
    <property type="match status" value="1"/>
</dbReference>
<dbReference type="RefSeq" id="WP_317015831.1">
    <property type="nucleotide sequence ID" value="NZ_CP136511.1"/>
</dbReference>
<dbReference type="PROSITE" id="PS51257">
    <property type="entry name" value="PROKAR_LIPOPROTEIN"/>
    <property type="match status" value="1"/>
</dbReference>
<evidence type="ECO:0000313" key="3">
    <source>
        <dbReference type="Proteomes" id="UP001302652"/>
    </source>
</evidence>
<protein>
    <submittedName>
        <fullName evidence="2">Uncharacterized protein</fullName>
    </submittedName>
</protein>